<gene>
    <name evidence="2" type="ORF">BJ875DRAFT_459686</name>
</gene>
<accession>A0A9P8C7K9</accession>
<feature type="compositionally biased region" description="Polar residues" evidence="1">
    <location>
        <begin position="17"/>
        <end position="27"/>
    </location>
</feature>
<reference evidence="2" key="1">
    <citation type="journal article" date="2021" name="IMA Fungus">
        <title>Genomic characterization of three marine fungi, including Emericellopsis atlantica sp. nov. with signatures of a generalist lifestyle and marine biomass degradation.</title>
        <authorList>
            <person name="Hagestad O.C."/>
            <person name="Hou L."/>
            <person name="Andersen J.H."/>
            <person name="Hansen E.H."/>
            <person name="Altermark B."/>
            <person name="Li C."/>
            <person name="Kuhnert E."/>
            <person name="Cox R.J."/>
            <person name="Crous P.W."/>
            <person name="Spatafora J.W."/>
            <person name="Lail K."/>
            <person name="Amirebrahimi M."/>
            <person name="Lipzen A."/>
            <person name="Pangilinan J."/>
            <person name="Andreopoulos W."/>
            <person name="Hayes R.D."/>
            <person name="Ng V."/>
            <person name="Grigoriev I.V."/>
            <person name="Jackson S.A."/>
            <person name="Sutton T.D.S."/>
            <person name="Dobson A.D.W."/>
            <person name="Rama T."/>
        </authorList>
    </citation>
    <scope>NUCLEOTIDE SEQUENCE</scope>
    <source>
        <strain evidence="2">TRa018bII</strain>
    </source>
</reference>
<feature type="compositionally biased region" description="Basic and acidic residues" evidence="1">
    <location>
        <begin position="367"/>
        <end position="377"/>
    </location>
</feature>
<feature type="compositionally biased region" description="Basic and acidic residues" evidence="1">
    <location>
        <begin position="163"/>
        <end position="174"/>
    </location>
</feature>
<feature type="compositionally biased region" description="Low complexity" evidence="1">
    <location>
        <begin position="611"/>
        <end position="622"/>
    </location>
</feature>
<sequence>MEMDDPWGSPWADEVQDNVQLTQSTQTPEKEQEPIRPTTPLEASSLALQQQTISPWDDNNDGDGAFGAWASMPSDATFDVDGARDDWNQDMEGTSPGKSPERAINNALNPINDTCTFTEGLALPIPGASPGSPPLLRQPSPGPRAFEGVGDFQHDLLGSNEASNKERTTSDQKIFKPQAKASQKAHLPSDSAIELLPSEEEEATPTKPQSDADTVLEKTLSSPTERQHEASRTASSPQEVELMSSRPSSSPSDHSHHNETSPESPRTSLEDELKRPSMPRQVSSKVQELVEHFDTLAKTEEPEVASDRENGAKGDAANNSETPEDLSADEPDFDADDDFGDFGDFEEGQSDVEETAFRHGITVAKTRISDSPKDRLTRASPDPVSRSEDDLVRPVDFTPKSSLLDQLYPDLKESLIPEPCFVPDTVPYDSFASTDERKIWYRVSRYGPMRKYNTGDDENYVRVNWPRSQVRAETLKIVGRWIEEDRMSGRVVLGGGSKAGSLFGWNDTKSRPENIAAAFAERKPRKKLDPPPITPTTEIPREWPKGLARERSTSKGRRSASKARRQSSSKSVTSLNDVELQKQSPVDVAYLGWDTENGPRNSKSSSHRSSRSVTKVTSNTKSPFPIQSHSRRSSINNATTPREGMPKTNLETIFSPPLVKPHLEAVKSTSAVANVFDDDDEWGDMMSSPAVAVAPTLAVSVVSKHEKSQSVSENSLPKQSLSKAKLPDEQARRPRVSFDQILTPQPVVLSVSDVMILPFKAAGGSISDPMSTSVQPAQSKAAVTSDGIDPWASADFSIFESSPSAALEPFPTTIPDKAKSTKIIPNFGGQNVASSSSTIINNESPPREAIEQDKVIKRVLASLPDLSYMLKR</sequence>
<comment type="caution">
    <text evidence="2">The sequence shown here is derived from an EMBL/GenBank/DDBJ whole genome shotgun (WGS) entry which is preliminary data.</text>
</comment>
<evidence type="ECO:0000313" key="2">
    <source>
        <dbReference type="EMBL" id="KAG9235171.1"/>
    </source>
</evidence>
<dbReference type="EMBL" id="MU251439">
    <property type="protein sequence ID" value="KAG9235171.1"/>
    <property type="molecule type" value="Genomic_DNA"/>
</dbReference>
<evidence type="ECO:0000256" key="1">
    <source>
        <dbReference type="SAM" id="MobiDB-lite"/>
    </source>
</evidence>
<dbReference type="AlphaFoldDB" id="A0A9P8C7K9"/>
<name>A0A9P8C7K9_9HELO</name>
<evidence type="ECO:0000313" key="3">
    <source>
        <dbReference type="Proteomes" id="UP000824998"/>
    </source>
</evidence>
<dbReference type="OrthoDB" id="3941134at2759"/>
<organism evidence="2 3">
    <name type="scientific">Amylocarpus encephaloides</name>
    <dbReference type="NCBI Taxonomy" id="45428"/>
    <lineage>
        <taxon>Eukaryota</taxon>
        <taxon>Fungi</taxon>
        <taxon>Dikarya</taxon>
        <taxon>Ascomycota</taxon>
        <taxon>Pezizomycotina</taxon>
        <taxon>Leotiomycetes</taxon>
        <taxon>Helotiales</taxon>
        <taxon>Helotiales incertae sedis</taxon>
        <taxon>Amylocarpus</taxon>
    </lineage>
</organism>
<feature type="compositionally biased region" description="Basic and acidic residues" evidence="1">
    <location>
        <begin position="288"/>
        <end position="312"/>
    </location>
</feature>
<feature type="compositionally biased region" description="Polar residues" evidence="1">
    <location>
        <begin position="625"/>
        <end position="640"/>
    </location>
</feature>
<feature type="compositionally biased region" description="Basic and acidic residues" evidence="1">
    <location>
        <begin position="539"/>
        <end position="553"/>
    </location>
</feature>
<proteinExistence type="predicted"/>
<feature type="compositionally biased region" description="Basic residues" evidence="1">
    <location>
        <begin position="554"/>
        <end position="567"/>
    </location>
</feature>
<feature type="region of interest" description="Disordered" evidence="1">
    <location>
        <begin position="706"/>
        <end position="732"/>
    </location>
</feature>
<feature type="compositionally biased region" description="Acidic residues" evidence="1">
    <location>
        <begin position="322"/>
        <end position="354"/>
    </location>
</feature>
<feature type="compositionally biased region" description="Polar residues" evidence="1">
    <location>
        <begin position="572"/>
        <end position="584"/>
    </location>
</feature>
<keyword evidence="3" id="KW-1185">Reference proteome</keyword>
<protein>
    <submittedName>
        <fullName evidence="2">Uncharacterized protein</fullName>
    </submittedName>
</protein>
<feature type="region of interest" description="Disordered" evidence="1">
    <location>
        <begin position="519"/>
        <end position="648"/>
    </location>
</feature>
<feature type="compositionally biased region" description="Polar residues" evidence="1">
    <location>
        <begin position="106"/>
        <end position="117"/>
    </location>
</feature>
<feature type="compositionally biased region" description="Polar residues" evidence="1">
    <location>
        <begin position="709"/>
        <end position="722"/>
    </location>
</feature>
<feature type="region of interest" description="Disordered" evidence="1">
    <location>
        <begin position="1"/>
        <end position="393"/>
    </location>
</feature>
<dbReference type="Proteomes" id="UP000824998">
    <property type="component" value="Unassembled WGS sequence"/>
</dbReference>